<dbReference type="PANTHER" id="PTHR42964">
    <property type="entry name" value="ENOYL-COA HYDRATASE"/>
    <property type="match status" value="1"/>
</dbReference>
<keyword evidence="3" id="KW-1185">Reference proteome</keyword>
<dbReference type="HOGENOM" id="CLU_009834_7_3_5"/>
<dbReference type="PANTHER" id="PTHR42964:SF1">
    <property type="entry name" value="POLYKETIDE BIOSYNTHESIS ENOYL-COA HYDRATASE PKSH-RELATED"/>
    <property type="match status" value="1"/>
</dbReference>
<dbReference type="InterPro" id="IPR014748">
    <property type="entry name" value="Enoyl-CoA_hydra_C"/>
</dbReference>
<dbReference type="EC" id="4.2.1.17" evidence="2"/>
<dbReference type="KEGG" id="pect:BN1012_Phect3252"/>
<dbReference type="EMBL" id="HG966617">
    <property type="protein sequence ID" value="CDO61464.1"/>
    <property type="molecule type" value="Genomic_DNA"/>
</dbReference>
<dbReference type="Pfam" id="PF00378">
    <property type="entry name" value="ECH_1"/>
    <property type="match status" value="1"/>
</dbReference>
<reference evidence="2 3" key="1">
    <citation type="journal article" date="2014" name="Front. Genet.">
        <title>Genome and metabolic network of "Candidatus Phaeomarinobacter ectocarpi" Ec32, a new candidate genus of Alphaproteobacteria frequently associated with brown algae.</title>
        <authorList>
            <person name="Dittami S.M."/>
            <person name="Barbeyron T."/>
            <person name="Boyen C."/>
            <person name="Cambefort J."/>
            <person name="Collet G."/>
            <person name="Delage L."/>
            <person name="Gobet A."/>
            <person name="Groisillier A."/>
            <person name="Leblanc C."/>
            <person name="Michel G."/>
            <person name="Scornet D."/>
            <person name="Siegel A."/>
            <person name="Tapia J.E."/>
            <person name="Tonon T."/>
        </authorList>
    </citation>
    <scope>NUCLEOTIDE SEQUENCE [LARGE SCALE GENOMIC DNA]</scope>
    <source>
        <strain evidence="2 3">Ec32</strain>
    </source>
</reference>
<dbReference type="OrthoDB" id="9795613at2"/>
<dbReference type="STRING" id="1458461.BN1012_Phect3252"/>
<dbReference type="Proteomes" id="UP000032160">
    <property type="component" value="Chromosome I"/>
</dbReference>
<comment type="similarity">
    <text evidence="1">Belongs to the enoyl-CoA hydratase/isomerase family.</text>
</comment>
<dbReference type="SUPFAM" id="SSF52096">
    <property type="entry name" value="ClpP/crotonase"/>
    <property type="match status" value="1"/>
</dbReference>
<dbReference type="InterPro" id="IPR051683">
    <property type="entry name" value="Enoyl-CoA_Hydratase/Isomerase"/>
</dbReference>
<dbReference type="Gene3D" id="3.90.226.10">
    <property type="entry name" value="2-enoyl-CoA Hydratase, Chain A, domain 1"/>
    <property type="match status" value="1"/>
</dbReference>
<dbReference type="Gene3D" id="1.10.12.10">
    <property type="entry name" value="Lyase 2-enoyl-coa Hydratase, Chain A, domain 2"/>
    <property type="match status" value="1"/>
</dbReference>
<organism evidence="2 3">
    <name type="scientific">Candidatus Phaeomarinibacter ectocarpi</name>
    <dbReference type="NCBI Taxonomy" id="1458461"/>
    <lineage>
        <taxon>Bacteria</taxon>
        <taxon>Pseudomonadati</taxon>
        <taxon>Pseudomonadota</taxon>
        <taxon>Alphaproteobacteria</taxon>
        <taxon>Hyphomicrobiales</taxon>
        <taxon>Parvibaculaceae</taxon>
        <taxon>Candidatus Phaeomarinibacter</taxon>
    </lineage>
</organism>
<dbReference type="GO" id="GO:0004300">
    <property type="term" value="F:enoyl-CoA hydratase activity"/>
    <property type="evidence" value="ECO:0007669"/>
    <property type="project" value="UniProtKB-EC"/>
</dbReference>
<proteinExistence type="inferred from homology"/>
<evidence type="ECO:0000313" key="3">
    <source>
        <dbReference type="Proteomes" id="UP000032160"/>
    </source>
</evidence>
<dbReference type="InterPro" id="IPR029045">
    <property type="entry name" value="ClpP/crotonase-like_dom_sf"/>
</dbReference>
<dbReference type="CDD" id="cd06558">
    <property type="entry name" value="crotonase-like"/>
    <property type="match status" value="1"/>
</dbReference>
<keyword evidence="2" id="KW-0456">Lyase</keyword>
<dbReference type="AlphaFoldDB" id="X5MHX7"/>
<dbReference type="InterPro" id="IPR001753">
    <property type="entry name" value="Enoyl-CoA_hydra/iso"/>
</dbReference>
<dbReference type="GO" id="GO:0008300">
    <property type="term" value="P:isoprenoid catabolic process"/>
    <property type="evidence" value="ECO:0007669"/>
    <property type="project" value="TreeGrafter"/>
</dbReference>
<gene>
    <name evidence="2" type="ORF">BN1012_Phect3252</name>
</gene>
<accession>X5MHX7</accession>
<dbReference type="RefSeq" id="WP_043949250.1">
    <property type="nucleotide sequence ID" value="NZ_HG966617.1"/>
</dbReference>
<evidence type="ECO:0000256" key="1">
    <source>
        <dbReference type="ARBA" id="ARBA00005254"/>
    </source>
</evidence>
<protein>
    <submittedName>
        <fullName evidence="2">Enoyl-CoA hydratase</fullName>
        <ecNumber evidence="2">4.2.1.17</ecNumber>
    </submittedName>
</protein>
<evidence type="ECO:0000313" key="2">
    <source>
        <dbReference type="EMBL" id="CDO61464.1"/>
    </source>
</evidence>
<sequence length="264" mass="28452">MADDFVLMDVTRDGLATITLNNPDQHNAFNPDLVEDLKQCLEDLRANSDTVRGLVIRAEGKVFSGLADFDWLPHTAHYTDDETEEDAQAIADVLIRVRELPQPVIAVVEGPAAGYGLGLIAACDIVLATPSARFVFSEVRHGFVPALSLPYIIQAIGITAARRYLLAGDPFDVEEAHRLGLVDEIVEDTAAMKAKLAHFVDHIFAAAPGAIAATKSLIDDATGLPIDDELVTETVAAQGRNRTGAEAAEGIAAFLDKREPNWRT</sequence>
<name>X5MHX7_9HYPH</name>